<accession>A0A0V8GIX1</accession>
<dbReference type="Proteomes" id="UP000072605">
    <property type="component" value="Unassembled WGS sequence"/>
</dbReference>
<reference evidence="2 4" key="1">
    <citation type="journal article" date="2015" name="Int. J. Syst. Evol. Microbiol.">
        <title>Exiguobacterium enclense sp. nov., isolated from sediment.</title>
        <authorList>
            <person name="Dastager S.G."/>
            <person name="Mawlankar R."/>
            <person name="Sonalkar V.V."/>
            <person name="Thorat M.N."/>
            <person name="Mual P."/>
            <person name="Verma A."/>
            <person name="Krishnamurthi S."/>
            <person name="Tang S.K."/>
            <person name="Li W.J."/>
        </authorList>
    </citation>
    <scope>NUCLEOTIDE SEQUENCE [LARGE SCALE GENOMIC DNA]</scope>
    <source>
        <strain evidence="2 4">NIO-1109</strain>
    </source>
</reference>
<dbReference type="RefSeq" id="WP_035396226.1">
    <property type="nucleotide sequence ID" value="NZ_FMYN01000001.1"/>
</dbReference>
<feature type="transmembrane region" description="Helical" evidence="1">
    <location>
        <begin position="65"/>
        <end position="93"/>
    </location>
</feature>
<name>A0A0V8GIX1_9BACL</name>
<feature type="transmembrane region" description="Helical" evidence="1">
    <location>
        <begin position="20"/>
        <end position="53"/>
    </location>
</feature>
<gene>
    <name evidence="2" type="ORF">AS033_01685</name>
    <name evidence="3" type="ORF">RSA11_05665</name>
</gene>
<dbReference type="EMBL" id="LNQL01000001">
    <property type="protein sequence ID" value="KSU50111.1"/>
    <property type="molecule type" value="Genomic_DNA"/>
</dbReference>
<comment type="caution">
    <text evidence="2">The sequence shown here is derived from an EMBL/GenBank/DDBJ whole genome shotgun (WGS) entry which is preliminary data.</text>
</comment>
<keyword evidence="1" id="KW-1133">Transmembrane helix</keyword>
<evidence type="ECO:0000313" key="4">
    <source>
        <dbReference type="Proteomes" id="UP000053797"/>
    </source>
</evidence>
<dbReference type="OrthoDB" id="1925744at2"/>
<evidence type="ECO:0000256" key="1">
    <source>
        <dbReference type="SAM" id="Phobius"/>
    </source>
</evidence>
<keyword evidence="1" id="KW-0812">Transmembrane</keyword>
<evidence type="ECO:0000313" key="5">
    <source>
        <dbReference type="Proteomes" id="UP000072605"/>
    </source>
</evidence>
<protein>
    <submittedName>
        <fullName evidence="2">Uncharacterized protein</fullName>
    </submittedName>
</protein>
<proteinExistence type="predicted"/>
<keyword evidence="1" id="KW-0472">Membrane</keyword>
<reference evidence="3 5" key="2">
    <citation type="journal article" date="2016" name="Front. Microbiol.">
        <title>Genomic Resource of Rice Seed Associated Bacteria.</title>
        <authorList>
            <person name="Midha S."/>
            <person name="Bansal K."/>
            <person name="Sharma S."/>
            <person name="Kumar N."/>
            <person name="Patil P.P."/>
            <person name="Chaudhry V."/>
            <person name="Patil P.B."/>
        </authorList>
    </citation>
    <scope>NUCLEOTIDE SEQUENCE [LARGE SCALE GENOMIC DNA]</scope>
    <source>
        <strain evidence="3 5">RSA11</strain>
    </source>
</reference>
<dbReference type="GeneID" id="90837827"/>
<dbReference type="Proteomes" id="UP000053797">
    <property type="component" value="Unassembled WGS sequence"/>
</dbReference>
<organism evidence="2 4">
    <name type="scientific">Exiguobacterium indicum</name>
    <dbReference type="NCBI Taxonomy" id="296995"/>
    <lineage>
        <taxon>Bacteria</taxon>
        <taxon>Bacillati</taxon>
        <taxon>Bacillota</taxon>
        <taxon>Bacilli</taxon>
        <taxon>Bacillales</taxon>
        <taxon>Bacillales Family XII. Incertae Sedis</taxon>
        <taxon>Exiguobacterium</taxon>
    </lineage>
</organism>
<dbReference type="AlphaFoldDB" id="A0A0V8GIX1"/>
<evidence type="ECO:0000313" key="3">
    <source>
        <dbReference type="EMBL" id="KTR27471.1"/>
    </source>
</evidence>
<sequence>MESRQDSLRTLKWVSGGMEAVLGIPLLGGSIVIFSGYNALWLMLAFHIVVVVLTARAGNVSKGNIVGIVASTVGVIPVVGMFLHMAAAITILLDAALSNRIVTRTHVKHVEPIRPRPVRREQEKQEDHPF</sequence>
<dbReference type="EMBL" id="LDQV01000014">
    <property type="protein sequence ID" value="KTR27471.1"/>
    <property type="molecule type" value="Genomic_DNA"/>
</dbReference>
<evidence type="ECO:0000313" key="2">
    <source>
        <dbReference type="EMBL" id="KSU50111.1"/>
    </source>
</evidence>